<dbReference type="PANTHER" id="PTHR42912">
    <property type="entry name" value="METHYLTRANSFERASE"/>
    <property type="match status" value="1"/>
</dbReference>
<dbReference type="Gene3D" id="3.40.50.150">
    <property type="entry name" value="Vaccinia Virus protein VP39"/>
    <property type="match status" value="1"/>
</dbReference>
<dbReference type="PIRSF" id="PIRSF011491">
    <property type="entry name" value="Mtase_YbcY_prd"/>
    <property type="match status" value="1"/>
</dbReference>
<dbReference type="GO" id="GO:0008168">
    <property type="term" value="F:methyltransferase activity"/>
    <property type="evidence" value="ECO:0007669"/>
    <property type="project" value="UniProtKB-KW"/>
</dbReference>
<evidence type="ECO:0000313" key="2">
    <source>
        <dbReference type="EMBL" id="TGB18043.1"/>
    </source>
</evidence>
<feature type="domain" description="Methyltransferase type 12" evidence="1">
    <location>
        <begin position="65"/>
        <end position="163"/>
    </location>
</feature>
<keyword evidence="2" id="KW-0489">Methyltransferase</keyword>
<comment type="caution">
    <text evidence="2">The sequence shown here is derived from an EMBL/GenBank/DDBJ whole genome shotgun (WGS) entry which is preliminary data.</text>
</comment>
<keyword evidence="2" id="KW-0808">Transferase</keyword>
<accession>A0A4Z0HCY3</accession>
<dbReference type="CDD" id="cd02440">
    <property type="entry name" value="AdoMet_MTases"/>
    <property type="match status" value="1"/>
</dbReference>
<evidence type="ECO:0000259" key="1">
    <source>
        <dbReference type="Pfam" id="PF08242"/>
    </source>
</evidence>
<dbReference type="InterPro" id="IPR016584">
    <property type="entry name" value="MeTrfase_VrtF"/>
</dbReference>
<dbReference type="InterPro" id="IPR050508">
    <property type="entry name" value="Methyltransf_Superfamily"/>
</dbReference>
<dbReference type="Pfam" id="PF08242">
    <property type="entry name" value="Methyltransf_12"/>
    <property type="match status" value="1"/>
</dbReference>
<dbReference type="Proteomes" id="UP000297948">
    <property type="component" value="Unassembled WGS sequence"/>
</dbReference>
<dbReference type="InterPro" id="IPR029063">
    <property type="entry name" value="SAM-dependent_MTases_sf"/>
</dbReference>
<name>A0A4Z0HCY3_9ACTN</name>
<protein>
    <submittedName>
        <fullName evidence="2">Class I SAM-dependent methyltransferase</fullName>
    </submittedName>
</protein>
<dbReference type="GO" id="GO:0032259">
    <property type="term" value="P:methylation"/>
    <property type="evidence" value="ECO:0007669"/>
    <property type="project" value="UniProtKB-KW"/>
</dbReference>
<organism evidence="2 3">
    <name type="scientific">Streptomyces palmae</name>
    <dbReference type="NCBI Taxonomy" id="1701085"/>
    <lineage>
        <taxon>Bacteria</taxon>
        <taxon>Bacillati</taxon>
        <taxon>Actinomycetota</taxon>
        <taxon>Actinomycetes</taxon>
        <taxon>Kitasatosporales</taxon>
        <taxon>Streptomycetaceae</taxon>
        <taxon>Streptomyces</taxon>
    </lineage>
</organism>
<sequence length="230" mass="25375">MNEEHRTAPAAAVDQNVLDGQAAYLPRRLDWYDTVVYKGTSPLAWRCSGRRILRLYAASVGARHLEIGVGSGYLLANTRFPARDPEITLCDLNPHTLEHVARRLPQYRVDKIQANALDPLPVPDASFDSVGLNYLLHCIPGNLREKGVVLKHAAAAVRPGGVVFGSTVLSEGVPVSWLGRSAMRSLNKKGVFHNEQDHLDDLRAQLERNFADHRLVVRGCVGLFRARTAA</sequence>
<dbReference type="OrthoDB" id="507855at2"/>
<gene>
    <name evidence="2" type="ORF">E4099_02505</name>
</gene>
<proteinExistence type="predicted"/>
<dbReference type="AlphaFoldDB" id="A0A4Z0HCY3"/>
<keyword evidence="3" id="KW-1185">Reference proteome</keyword>
<reference evidence="2 3" key="1">
    <citation type="submission" date="2019-03" db="EMBL/GenBank/DDBJ databases">
        <authorList>
            <person name="Gonzalez-Pimentel J.L."/>
        </authorList>
    </citation>
    <scope>NUCLEOTIDE SEQUENCE [LARGE SCALE GENOMIC DNA]</scope>
    <source>
        <strain evidence="2 3">JCM 31289</strain>
    </source>
</reference>
<dbReference type="EMBL" id="SRID01000011">
    <property type="protein sequence ID" value="TGB18043.1"/>
    <property type="molecule type" value="Genomic_DNA"/>
</dbReference>
<dbReference type="SUPFAM" id="SSF53335">
    <property type="entry name" value="S-adenosyl-L-methionine-dependent methyltransferases"/>
    <property type="match status" value="1"/>
</dbReference>
<evidence type="ECO:0000313" key="3">
    <source>
        <dbReference type="Proteomes" id="UP000297948"/>
    </source>
</evidence>
<dbReference type="RefSeq" id="WP_135337233.1">
    <property type="nucleotide sequence ID" value="NZ_JBHLTX010000051.1"/>
</dbReference>
<dbReference type="InterPro" id="IPR013217">
    <property type="entry name" value="Methyltransf_12"/>
</dbReference>